<dbReference type="Proteomes" id="UP001187471">
    <property type="component" value="Unassembled WGS sequence"/>
</dbReference>
<evidence type="ECO:0000256" key="1">
    <source>
        <dbReference type="SAM" id="MobiDB-lite"/>
    </source>
</evidence>
<name>A0AA88QJB9_9ASTE</name>
<dbReference type="AlphaFoldDB" id="A0AA88QJB9"/>
<reference evidence="2" key="1">
    <citation type="submission" date="2022-12" db="EMBL/GenBank/DDBJ databases">
        <title>Draft genome assemblies for two species of Escallonia (Escalloniales).</title>
        <authorList>
            <person name="Chanderbali A."/>
            <person name="Dervinis C."/>
            <person name="Anghel I."/>
            <person name="Soltis D."/>
            <person name="Soltis P."/>
            <person name="Zapata F."/>
        </authorList>
    </citation>
    <scope>NUCLEOTIDE SEQUENCE</scope>
    <source>
        <strain evidence="2">UCBG92.1500</strain>
        <tissue evidence="2">Leaf</tissue>
    </source>
</reference>
<proteinExistence type="predicted"/>
<keyword evidence="3" id="KW-1185">Reference proteome</keyword>
<comment type="caution">
    <text evidence="2">The sequence shown here is derived from an EMBL/GenBank/DDBJ whole genome shotgun (WGS) entry which is preliminary data.</text>
</comment>
<gene>
    <name evidence="2" type="ORF">RJ640_018468</name>
</gene>
<sequence length="417" mass="46085">MPHNAGTPSSPTTLSLSSTASPPPPLKNPLRRRCHPPNRQYSDPSSPPPPLTHHPSLASSPTASRLLTQNSYLDPSLTPRPPTTSRSQLISHGYLHGEVDPAVGSENLWPRSTRSSCLHCFSLPLQGIPPHHLALLTLHQLPHQHLHLISLHIVINLHPYPPLHAAIPAIRLLLGEKRPTDHRYAAAYTLNTRIPPTVRQKTSHRRVPQNLLLRAPTSPHAPPFRLGHKLRRDHRGFTGDNIRPNYPQEVFLAVSESPCKLGELLGCHDSYTAKVHRRKTFFNETAILRIGQEATGACSPEKHFRYTKLFSGCQRKAHHPVGNYARHRRYTGKRTVVELRDEVTERGQGVLGRVFTDGRYVLGGVGIRGREAVGDGLEAKVRQAVEGGGAPRPEQAAVVEVCVDKGDVKALVVEQLC</sequence>
<dbReference type="EMBL" id="JAVXUO010002557">
    <property type="protein sequence ID" value="KAK2971779.1"/>
    <property type="molecule type" value="Genomic_DNA"/>
</dbReference>
<protein>
    <submittedName>
        <fullName evidence="2">Uncharacterized protein</fullName>
    </submittedName>
</protein>
<evidence type="ECO:0000313" key="3">
    <source>
        <dbReference type="Proteomes" id="UP001187471"/>
    </source>
</evidence>
<accession>A0AA88QJB9</accession>
<evidence type="ECO:0000313" key="2">
    <source>
        <dbReference type="EMBL" id="KAK2971779.1"/>
    </source>
</evidence>
<organism evidence="2 3">
    <name type="scientific">Escallonia rubra</name>
    <dbReference type="NCBI Taxonomy" id="112253"/>
    <lineage>
        <taxon>Eukaryota</taxon>
        <taxon>Viridiplantae</taxon>
        <taxon>Streptophyta</taxon>
        <taxon>Embryophyta</taxon>
        <taxon>Tracheophyta</taxon>
        <taxon>Spermatophyta</taxon>
        <taxon>Magnoliopsida</taxon>
        <taxon>eudicotyledons</taxon>
        <taxon>Gunneridae</taxon>
        <taxon>Pentapetalae</taxon>
        <taxon>asterids</taxon>
        <taxon>campanulids</taxon>
        <taxon>Escalloniales</taxon>
        <taxon>Escalloniaceae</taxon>
        <taxon>Escallonia</taxon>
    </lineage>
</organism>
<feature type="region of interest" description="Disordered" evidence="1">
    <location>
        <begin position="1"/>
        <end position="61"/>
    </location>
</feature>
<feature type="compositionally biased region" description="Low complexity" evidence="1">
    <location>
        <begin position="7"/>
        <end position="20"/>
    </location>
</feature>